<protein>
    <submittedName>
        <fullName evidence="2">Uncharacterized protein</fullName>
    </submittedName>
</protein>
<feature type="region of interest" description="Disordered" evidence="1">
    <location>
        <begin position="94"/>
        <end position="118"/>
    </location>
</feature>
<evidence type="ECO:0000256" key="1">
    <source>
        <dbReference type="SAM" id="MobiDB-lite"/>
    </source>
</evidence>
<comment type="caution">
    <text evidence="2">The sequence shown here is derived from an EMBL/GenBank/DDBJ whole genome shotgun (WGS) entry which is preliminary data.</text>
</comment>
<evidence type="ECO:0000313" key="2">
    <source>
        <dbReference type="EMBL" id="KAB0571245.1"/>
    </source>
</evidence>
<dbReference type="RefSeq" id="WP_111786577.1">
    <property type="nucleotide sequence ID" value="NZ_JBHEEN010000004.1"/>
</dbReference>
<dbReference type="AlphaFoldDB" id="A0A643EZJ8"/>
<sequence length="118" mass="12999">MQRIRDSNTIISILENGEVVPRLSNEMLETFLALKEHTGDRPKVKAKGSVTLKLNIEVVDGTVTIEAEISSKRPKPVHGSSHFWMLEDGSLSTQHPKQIDMFGGPRDAMRSTSGTING</sequence>
<proteinExistence type="predicted"/>
<gene>
    <name evidence="2" type="ORF">F7Q93_11000</name>
</gene>
<name>A0A643EZJ8_9HYPH</name>
<accession>A0A643EZJ8</accession>
<reference evidence="2" key="1">
    <citation type="submission" date="2019-09" db="EMBL/GenBank/DDBJ databases">
        <title>Draft genome sequences of 48 bacterial type strains from the CCUG.</title>
        <authorList>
            <person name="Tunovic T."/>
            <person name="Pineiro-Iglesias B."/>
            <person name="Unosson C."/>
            <person name="Inganas E."/>
            <person name="Ohlen M."/>
            <person name="Cardew S."/>
            <person name="Jensie-Markopoulos S."/>
            <person name="Salva-Serra F."/>
            <person name="Jaen-Luchoro D."/>
            <person name="Karlsson R."/>
            <person name="Svensson-Stadler L."/>
            <person name="Chun J."/>
            <person name="Moore E."/>
        </authorList>
    </citation>
    <scope>NUCLEOTIDE SEQUENCE</scope>
    <source>
        <strain evidence="2">CCUG 50899</strain>
    </source>
</reference>
<dbReference type="EMBL" id="VZPE01000004">
    <property type="protein sequence ID" value="KAB0571245.1"/>
    <property type="molecule type" value="Genomic_DNA"/>
</dbReference>
<organism evidence="2">
    <name type="scientific">Brucella pituitosa</name>
    <dbReference type="NCBI Taxonomy" id="571256"/>
    <lineage>
        <taxon>Bacteria</taxon>
        <taxon>Pseudomonadati</taxon>
        <taxon>Pseudomonadota</taxon>
        <taxon>Alphaproteobacteria</taxon>
        <taxon>Hyphomicrobiales</taxon>
        <taxon>Brucellaceae</taxon>
        <taxon>Brucella/Ochrobactrum group</taxon>
        <taxon>Brucella</taxon>
    </lineage>
</organism>